<feature type="transmembrane region" description="Helical" evidence="8">
    <location>
        <begin position="242"/>
        <end position="267"/>
    </location>
</feature>
<keyword evidence="4 8" id="KW-1133">Transmembrane helix</keyword>
<reference evidence="9" key="1">
    <citation type="journal article" date="2020" name="Nat. Commun.">
        <title>Large-scale genome sequencing of mycorrhizal fungi provides insights into the early evolution of symbiotic traits.</title>
        <authorList>
            <person name="Miyauchi S."/>
            <person name="Kiss E."/>
            <person name="Kuo A."/>
            <person name="Drula E."/>
            <person name="Kohler A."/>
            <person name="Sanchez-Garcia M."/>
            <person name="Morin E."/>
            <person name="Andreopoulos B."/>
            <person name="Barry K.W."/>
            <person name="Bonito G."/>
            <person name="Buee M."/>
            <person name="Carver A."/>
            <person name="Chen C."/>
            <person name="Cichocki N."/>
            <person name="Clum A."/>
            <person name="Culley D."/>
            <person name="Crous P.W."/>
            <person name="Fauchery L."/>
            <person name="Girlanda M."/>
            <person name="Hayes R.D."/>
            <person name="Keri Z."/>
            <person name="LaButti K."/>
            <person name="Lipzen A."/>
            <person name="Lombard V."/>
            <person name="Magnuson J."/>
            <person name="Maillard F."/>
            <person name="Murat C."/>
            <person name="Nolan M."/>
            <person name="Ohm R.A."/>
            <person name="Pangilinan J."/>
            <person name="Pereira M.F."/>
            <person name="Perotto S."/>
            <person name="Peter M."/>
            <person name="Pfister S."/>
            <person name="Riley R."/>
            <person name="Sitrit Y."/>
            <person name="Stielow J.B."/>
            <person name="Szollosi G."/>
            <person name="Zifcakova L."/>
            <person name="Stursova M."/>
            <person name="Spatafora J.W."/>
            <person name="Tedersoo L."/>
            <person name="Vaario L.M."/>
            <person name="Yamada A."/>
            <person name="Yan M."/>
            <person name="Wang P."/>
            <person name="Xu J."/>
            <person name="Bruns T."/>
            <person name="Baldrian P."/>
            <person name="Vilgalys R."/>
            <person name="Dunand C."/>
            <person name="Henrissat B."/>
            <person name="Grigoriev I.V."/>
            <person name="Hibbett D."/>
            <person name="Nagy L.G."/>
            <person name="Martin F.M."/>
        </authorList>
    </citation>
    <scope>NUCLEOTIDE SEQUENCE</scope>
    <source>
        <strain evidence="9">UP504</strain>
    </source>
</reference>
<sequence length="330" mass="36261">MDSQTEQELPPFPVLLRALRLRVLRILALPFTVVLNSFTNVLRVVAPLTFHIFLLASLIPFLAGTSIGVGLIIRSWISTEWREVVHLQYGEGQPPYAEFQLPEFSQIPFDISLELILPVFAKNTELGNFMTNLRIRTPSNKTLVSVTRPSLVFPPPLISPSPPYSFLLATAGVVHTHSISIPLLKEFTPSSSPLNARLEVGRLDGWRSVGNGEGREVVIAESYLKGLPRLKGVRGFFANHSLILFAVSSTSFFIISTMATFTVYLVVVSRLSLSPLPAERESDEKQSIKEEDVDRLQIKAEEDEGRGSTAGGTISGTEFGDEGSNLSIVG</sequence>
<evidence type="ECO:0000256" key="6">
    <source>
        <dbReference type="ARBA" id="ARBA00023136"/>
    </source>
</evidence>
<dbReference type="InterPro" id="IPR009617">
    <property type="entry name" value="Seipin"/>
</dbReference>
<comment type="subcellular location">
    <subcellularLocation>
        <location evidence="1">Endoplasmic reticulum membrane</location>
        <topology evidence="1">Multi-pass membrane protein</topology>
    </subcellularLocation>
</comment>
<dbReference type="PANTHER" id="PTHR21212:SF0">
    <property type="entry name" value="SEIPIN"/>
    <property type="match status" value="1"/>
</dbReference>
<evidence type="ECO:0000313" key="10">
    <source>
        <dbReference type="Proteomes" id="UP000886523"/>
    </source>
</evidence>
<keyword evidence="5" id="KW-0443">Lipid metabolism</keyword>
<evidence type="ECO:0000256" key="8">
    <source>
        <dbReference type="SAM" id="Phobius"/>
    </source>
</evidence>
<keyword evidence="10" id="KW-1185">Reference proteome</keyword>
<evidence type="ECO:0000256" key="2">
    <source>
        <dbReference type="ARBA" id="ARBA00022692"/>
    </source>
</evidence>
<proteinExistence type="predicted"/>
<feature type="transmembrane region" description="Helical" evidence="8">
    <location>
        <begin position="52"/>
        <end position="73"/>
    </location>
</feature>
<dbReference type="Pfam" id="PF06775">
    <property type="entry name" value="Seipin"/>
    <property type="match status" value="1"/>
</dbReference>
<evidence type="ECO:0000256" key="5">
    <source>
        <dbReference type="ARBA" id="ARBA00023098"/>
    </source>
</evidence>
<dbReference type="Proteomes" id="UP000886523">
    <property type="component" value="Unassembled WGS sequence"/>
</dbReference>
<keyword evidence="6 8" id="KW-0472">Membrane</keyword>
<evidence type="ECO:0000256" key="3">
    <source>
        <dbReference type="ARBA" id="ARBA00022824"/>
    </source>
</evidence>
<evidence type="ECO:0000256" key="7">
    <source>
        <dbReference type="SAM" id="MobiDB-lite"/>
    </source>
</evidence>
<name>A0A9P6DVR4_9AGAM</name>
<dbReference type="GO" id="GO:0006629">
    <property type="term" value="P:lipid metabolic process"/>
    <property type="evidence" value="ECO:0007669"/>
    <property type="project" value="UniProtKB-KW"/>
</dbReference>
<feature type="region of interest" description="Disordered" evidence="7">
    <location>
        <begin position="279"/>
        <end position="330"/>
    </location>
</feature>
<evidence type="ECO:0008006" key="11">
    <source>
        <dbReference type="Google" id="ProtNLM"/>
    </source>
</evidence>
<dbReference type="OrthoDB" id="3990054at2759"/>
<dbReference type="AlphaFoldDB" id="A0A9P6DVR4"/>
<dbReference type="GO" id="GO:0005789">
    <property type="term" value="C:endoplasmic reticulum membrane"/>
    <property type="evidence" value="ECO:0007669"/>
    <property type="project" value="UniProtKB-SubCell"/>
</dbReference>
<evidence type="ECO:0000256" key="1">
    <source>
        <dbReference type="ARBA" id="ARBA00004477"/>
    </source>
</evidence>
<dbReference type="EMBL" id="MU128948">
    <property type="protein sequence ID" value="KAF9515602.1"/>
    <property type="molecule type" value="Genomic_DNA"/>
</dbReference>
<dbReference type="GO" id="GO:0140042">
    <property type="term" value="P:lipid droplet formation"/>
    <property type="evidence" value="ECO:0007669"/>
    <property type="project" value="UniProtKB-ARBA"/>
</dbReference>
<comment type="caution">
    <text evidence="9">The sequence shown here is derived from an EMBL/GenBank/DDBJ whole genome shotgun (WGS) entry which is preliminary data.</text>
</comment>
<dbReference type="CDD" id="cd23995">
    <property type="entry name" value="Seipin_BSCL2_like"/>
    <property type="match status" value="1"/>
</dbReference>
<evidence type="ECO:0000256" key="4">
    <source>
        <dbReference type="ARBA" id="ARBA00022989"/>
    </source>
</evidence>
<organism evidence="9 10">
    <name type="scientific">Hydnum rufescens UP504</name>
    <dbReference type="NCBI Taxonomy" id="1448309"/>
    <lineage>
        <taxon>Eukaryota</taxon>
        <taxon>Fungi</taxon>
        <taxon>Dikarya</taxon>
        <taxon>Basidiomycota</taxon>
        <taxon>Agaricomycotina</taxon>
        <taxon>Agaricomycetes</taxon>
        <taxon>Cantharellales</taxon>
        <taxon>Hydnaceae</taxon>
        <taxon>Hydnum</taxon>
    </lineage>
</organism>
<keyword evidence="2 8" id="KW-0812">Transmembrane</keyword>
<keyword evidence="3" id="KW-0256">Endoplasmic reticulum</keyword>
<evidence type="ECO:0000313" key="9">
    <source>
        <dbReference type="EMBL" id="KAF9515602.1"/>
    </source>
</evidence>
<feature type="transmembrane region" description="Helical" evidence="8">
    <location>
        <begin position="26"/>
        <end position="46"/>
    </location>
</feature>
<protein>
    <recommendedName>
        <fullName evidence="11">Seipin</fullName>
    </recommendedName>
</protein>
<feature type="compositionally biased region" description="Basic and acidic residues" evidence="7">
    <location>
        <begin position="279"/>
        <end position="300"/>
    </location>
</feature>
<accession>A0A9P6DVR4</accession>
<gene>
    <name evidence="9" type="ORF">BS47DRAFT_1341761</name>
</gene>
<dbReference type="PANTHER" id="PTHR21212">
    <property type="entry name" value="BERNARDINELLI-SEIP CONGENITAL LIPODYSTROPHY 2 HOMOLOG BSCL2 PROTEIN"/>
    <property type="match status" value="1"/>
</dbReference>